<dbReference type="AlphaFoldDB" id="A0A9P4PD90"/>
<evidence type="ECO:0000313" key="4">
    <source>
        <dbReference type="Proteomes" id="UP000799764"/>
    </source>
</evidence>
<reference evidence="3" key="1">
    <citation type="journal article" date="2020" name="Stud. Mycol.">
        <title>101 Dothideomycetes genomes: a test case for predicting lifestyles and emergence of pathogens.</title>
        <authorList>
            <person name="Haridas S."/>
            <person name="Albert R."/>
            <person name="Binder M."/>
            <person name="Bloem J."/>
            <person name="Labutti K."/>
            <person name="Salamov A."/>
            <person name="Andreopoulos B."/>
            <person name="Baker S."/>
            <person name="Barry K."/>
            <person name="Bills G."/>
            <person name="Bluhm B."/>
            <person name="Cannon C."/>
            <person name="Castanera R."/>
            <person name="Culley D."/>
            <person name="Daum C."/>
            <person name="Ezra D."/>
            <person name="Gonzalez J."/>
            <person name="Henrissat B."/>
            <person name="Kuo A."/>
            <person name="Liang C."/>
            <person name="Lipzen A."/>
            <person name="Lutzoni F."/>
            <person name="Magnuson J."/>
            <person name="Mondo S."/>
            <person name="Nolan M."/>
            <person name="Ohm R."/>
            <person name="Pangilinan J."/>
            <person name="Park H.-J."/>
            <person name="Ramirez L."/>
            <person name="Alfaro M."/>
            <person name="Sun H."/>
            <person name="Tritt A."/>
            <person name="Yoshinaga Y."/>
            <person name="Zwiers L.-H."/>
            <person name="Turgeon B."/>
            <person name="Goodwin S."/>
            <person name="Spatafora J."/>
            <person name="Crous P."/>
            <person name="Grigoriev I."/>
        </authorList>
    </citation>
    <scope>NUCLEOTIDE SEQUENCE</scope>
    <source>
        <strain evidence="3">CBS 690.94</strain>
    </source>
</reference>
<feature type="region of interest" description="Disordered" evidence="1">
    <location>
        <begin position="117"/>
        <end position="154"/>
    </location>
</feature>
<name>A0A9P4PD90_9PLEO</name>
<proteinExistence type="predicted"/>
<keyword evidence="2" id="KW-0472">Membrane</keyword>
<dbReference type="EMBL" id="MU001506">
    <property type="protein sequence ID" value="KAF2441238.1"/>
    <property type="molecule type" value="Genomic_DNA"/>
</dbReference>
<evidence type="ECO:0000256" key="2">
    <source>
        <dbReference type="SAM" id="Phobius"/>
    </source>
</evidence>
<feature type="compositionally biased region" description="Basic residues" evidence="1">
    <location>
        <begin position="144"/>
        <end position="154"/>
    </location>
</feature>
<feature type="transmembrane region" description="Helical" evidence="2">
    <location>
        <begin position="70"/>
        <end position="91"/>
    </location>
</feature>
<accession>A0A9P4PD90</accession>
<keyword evidence="2" id="KW-0812">Transmembrane</keyword>
<sequence>MMEPAPHQQRHGQKHFPPSPPPSPTARRRHKKNKGSDDPFLRLGHPANQPLTASPPSSPPNGADVPEEPLYKRIILTPFLFTSFLVSLFLIDTQNAVSRAKNSGLVSFRDPEPYQYSHDSRWGRHGSTSHVKPPDSLNPGQRSGTRKRKRRSWHLHRKIRKIAKLEISDAFEMRGRVMVAMIVILLMALYAGWYSFRWMLNMF</sequence>
<dbReference type="OrthoDB" id="4156595at2759"/>
<dbReference type="Proteomes" id="UP000799764">
    <property type="component" value="Unassembled WGS sequence"/>
</dbReference>
<feature type="region of interest" description="Disordered" evidence="1">
    <location>
        <begin position="1"/>
        <end position="65"/>
    </location>
</feature>
<protein>
    <submittedName>
        <fullName evidence="3">Uncharacterized protein</fullName>
    </submittedName>
</protein>
<feature type="transmembrane region" description="Helical" evidence="2">
    <location>
        <begin position="177"/>
        <end position="196"/>
    </location>
</feature>
<organism evidence="3 4">
    <name type="scientific">Karstenula rhodostoma CBS 690.94</name>
    <dbReference type="NCBI Taxonomy" id="1392251"/>
    <lineage>
        <taxon>Eukaryota</taxon>
        <taxon>Fungi</taxon>
        <taxon>Dikarya</taxon>
        <taxon>Ascomycota</taxon>
        <taxon>Pezizomycotina</taxon>
        <taxon>Dothideomycetes</taxon>
        <taxon>Pleosporomycetidae</taxon>
        <taxon>Pleosporales</taxon>
        <taxon>Massarineae</taxon>
        <taxon>Didymosphaeriaceae</taxon>
        <taxon>Karstenula</taxon>
    </lineage>
</organism>
<keyword evidence="4" id="KW-1185">Reference proteome</keyword>
<comment type="caution">
    <text evidence="3">The sequence shown here is derived from an EMBL/GenBank/DDBJ whole genome shotgun (WGS) entry which is preliminary data.</text>
</comment>
<gene>
    <name evidence="3" type="ORF">P171DRAFT_92584</name>
</gene>
<evidence type="ECO:0000313" key="3">
    <source>
        <dbReference type="EMBL" id="KAF2441238.1"/>
    </source>
</evidence>
<evidence type="ECO:0000256" key="1">
    <source>
        <dbReference type="SAM" id="MobiDB-lite"/>
    </source>
</evidence>
<keyword evidence="2" id="KW-1133">Transmembrane helix</keyword>